<evidence type="ECO:0000313" key="12">
    <source>
        <dbReference type="EMBL" id="MCY1080892.1"/>
    </source>
</evidence>
<dbReference type="Gene3D" id="3.10.20.310">
    <property type="entry name" value="membrane protein fhac"/>
    <property type="match status" value="1"/>
</dbReference>
<feature type="compositionally biased region" description="Basic residues" evidence="10">
    <location>
        <begin position="1"/>
        <end position="10"/>
    </location>
</feature>
<keyword evidence="13" id="KW-1185">Reference proteome</keyword>
<comment type="function">
    <text evidence="9">Essential cell division protein.</text>
</comment>
<dbReference type="EMBL" id="JAPNKA010000001">
    <property type="protein sequence ID" value="MCY1080892.1"/>
    <property type="molecule type" value="Genomic_DNA"/>
</dbReference>
<comment type="caution">
    <text evidence="12">The sequence shown here is derived from an EMBL/GenBank/DDBJ whole genome shotgun (WGS) entry which is preliminary data.</text>
</comment>
<feature type="region of interest" description="Disordered" evidence="10">
    <location>
        <begin position="1"/>
        <end position="22"/>
    </location>
</feature>
<dbReference type="Proteomes" id="UP001207654">
    <property type="component" value="Unassembled WGS sequence"/>
</dbReference>
<dbReference type="InterPro" id="IPR013685">
    <property type="entry name" value="POTRA_FtsQ_type"/>
</dbReference>
<dbReference type="HAMAP" id="MF_00911">
    <property type="entry name" value="FtsQ_subfam"/>
    <property type="match status" value="1"/>
</dbReference>
<evidence type="ECO:0000256" key="2">
    <source>
        <dbReference type="ARBA" id="ARBA00022475"/>
    </source>
</evidence>
<dbReference type="Pfam" id="PF03799">
    <property type="entry name" value="FtsQ_DivIB_C"/>
    <property type="match status" value="1"/>
</dbReference>
<evidence type="ECO:0000313" key="13">
    <source>
        <dbReference type="Proteomes" id="UP001207654"/>
    </source>
</evidence>
<evidence type="ECO:0000256" key="3">
    <source>
        <dbReference type="ARBA" id="ARBA00022519"/>
    </source>
</evidence>
<keyword evidence="7 9" id="KW-0472">Membrane</keyword>
<keyword evidence="4 9" id="KW-0132">Cell division</keyword>
<sequence>MAFGKSKNRRRQDAAQTKEAVTGAVRSHGPGVLKVILLTGLTCALVWGGIELRRWALSSPTFLLKETSFSGLQRATPGELLKLSGLTVGQNLWSLDVETLERTMSTHPWVRTVEVRRHFPSSVSVEVVEHMPAALAALGDLYLVAEDGEPFKRLQPGDKLDLPLVTGMDREGYLADEAKTRERFRQALEVARAYAATEPGKRERLSEVRVAAEGLVLVLADGTEAWLGEGETDAKLQRLSRVREELRARGLAAEVIHLENRARPGWVAVKLSSPVSERSGASQ</sequence>
<dbReference type="PANTHER" id="PTHR35851:SF1">
    <property type="entry name" value="CELL DIVISION PROTEIN FTSQ"/>
    <property type="match status" value="1"/>
</dbReference>
<keyword evidence="5 9" id="KW-0812">Transmembrane</keyword>
<evidence type="ECO:0000256" key="5">
    <source>
        <dbReference type="ARBA" id="ARBA00022692"/>
    </source>
</evidence>
<dbReference type="RefSeq" id="WP_267539518.1">
    <property type="nucleotide sequence ID" value="NZ_JAPNKA010000001.1"/>
</dbReference>
<protein>
    <recommendedName>
        <fullName evidence="9">Cell division protein FtsQ</fullName>
    </recommendedName>
</protein>
<reference evidence="12 13" key="1">
    <citation type="submission" date="2022-11" db="EMBL/GenBank/DDBJ databases">
        <title>Minimal conservation of predation-associated metabolite biosynthetic gene clusters underscores biosynthetic potential of Myxococcota including descriptions for ten novel species: Archangium lansinium sp. nov., Myxococcus landrumus sp. nov., Nannocystis bai.</title>
        <authorList>
            <person name="Ahearne A."/>
            <person name="Stevens C."/>
            <person name="Phillips K."/>
        </authorList>
    </citation>
    <scope>NUCLEOTIDE SEQUENCE [LARGE SCALE GENOMIC DNA]</scope>
    <source>
        <strain evidence="12 13">MIWBW</strain>
    </source>
</reference>
<dbReference type="InterPro" id="IPR026579">
    <property type="entry name" value="FtsQ"/>
</dbReference>
<dbReference type="InterPro" id="IPR005548">
    <property type="entry name" value="Cell_div_FtsQ/DivIB_C"/>
</dbReference>
<dbReference type="PROSITE" id="PS51779">
    <property type="entry name" value="POTRA"/>
    <property type="match status" value="1"/>
</dbReference>
<name>A0ABT4AGU2_9BACT</name>
<evidence type="ECO:0000256" key="7">
    <source>
        <dbReference type="ARBA" id="ARBA00023136"/>
    </source>
</evidence>
<organism evidence="12 13">
    <name type="scientific">Archangium lansingense</name>
    <dbReference type="NCBI Taxonomy" id="2995310"/>
    <lineage>
        <taxon>Bacteria</taxon>
        <taxon>Pseudomonadati</taxon>
        <taxon>Myxococcota</taxon>
        <taxon>Myxococcia</taxon>
        <taxon>Myxococcales</taxon>
        <taxon>Cystobacterineae</taxon>
        <taxon>Archangiaceae</taxon>
        <taxon>Archangium</taxon>
    </lineage>
</organism>
<dbReference type="PANTHER" id="PTHR35851">
    <property type="entry name" value="CELL DIVISION PROTEIN FTSQ"/>
    <property type="match status" value="1"/>
</dbReference>
<gene>
    <name evidence="9" type="primary">ftsQ</name>
    <name evidence="12" type="ORF">OV287_41245</name>
</gene>
<keyword evidence="3" id="KW-0997">Cell inner membrane</keyword>
<evidence type="ECO:0000256" key="9">
    <source>
        <dbReference type="HAMAP-Rule" id="MF_00911"/>
    </source>
</evidence>
<evidence type="ECO:0000256" key="4">
    <source>
        <dbReference type="ARBA" id="ARBA00022618"/>
    </source>
</evidence>
<evidence type="ECO:0000256" key="6">
    <source>
        <dbReference type="ARBA" id="ARBA00022989"/>
    </source>
</evidence>
<evidence type="ECO:0000256" key="10">
    <source>
        <dbReference type="SAM" id="MobiDB-lite"/>
    </source>
</evidence>
<comment type="similarity">
    <text evidence="9">Belongs to the FtsQ/DivIB family. FtsQ subfamily.</text>
</comment>
<feature type="domain" description="POTRA" evidence="11">
    <location>
        <begin position="62"/>
        <end position="130"/>
    </location>
</feature>
<dbReference type="Pfam" id="PF08478">
    <property type="entry name" value="POTRA_1"/>
    <property type="match status" value="1"/>
</dbReference>
<comment type="subcellular location">
    <subcellularLocation>
        <location evidence="9">Cell membrane</location>
        <topology evidence="9">Single-pass type II membrane protein</topology>
    </subcellularLocation>
    <subcellularLocation>
        <location evidence="1">Membrane</location>
    </subcellularLocation>
    <text evidence="9">Localizes to the division septum.</text>
</comment>
<evidence type="ECO:0000259" key="11">
    <source>
        <dbReference type="PROSITE" id="PS51779"/>
    </source>
</evidence>
<keyword evidence="2 9" id="KW-1003">Cell membrane</keyword>
<keyword evidence="8 9" id="KW-0131">Cell cycle</keyword>
<evidence type="ECO:0000256" key="1">
    <source>
        <dbReference type="ARBA" id="ARBA00004370"/>
    </source>
</evidence>
<keyword evidence="6 9" id="KW-1133">Transmembrane helix</keyword>
<proteinExistence type="inferred from homology"/>
<accession>A0ABT4AGU2</accession>
<evidence type="ECO:0000256" key="8">
    <source>
        <dbReference type="ARBA" id="ARBA00023306"/>
    </source>
</evidence>
<dbReference type="InterPro" id="IPR034746">
    <property type="entry name" value="POTRA"/>
</dbReference>